<keyword evidence="1" id="KW-0677">Repeat</keyword>
<evidence type="ECO:0000313" key="3">
    <source>
        <dbReference type="EMBL" id="CDJ43358.1"/>
    </source>
</evidence>
<dbReference type="PANTHER" id="PTHR23049">
    <property type="entry name" value="MYOSIN REGULATORY LIGHT CHAIN 2"/>
    <property type="match status" value="1"/>
</dbReference>
<dbReference type="GO" id="GO:0005509">
    <property type="term" value="F:calcium ion binding"/>
    <property type="evidence" value="ECO:0007669"/>
    <property type="project" value="InterPro"/>
</dbReference>
<dbReference type="OMA" id="MPANSFV"/>
<dbReference type="GeneID" id="25250863"/>
<dbReference type="RefSeq" id="XP_013234108.1">
    <property type="nucleotide sequence ID" value="XM_013378654.1"/>
</dbReference>
<dbReference type="EMBL" id="HG675762">
    <property type="protein sequence ID" value="CDJ43358.1"/>
    <property type="molecule type" value="Genomic_DNA"/>
</dbReference>
<organism evidence="3 4">
    <name type="scientific">Eimeria tenella</name>
    <name type="common">Coccidian parasite</name>
    <dbReference type="NCBI Taxonomy" id="5802"/>
    <lineage>
        <taxon>Eukaryota</taxon>
        <taxon>Sar</taxon>
        <taxon>Alveolata</taxon>
        <taxon>Apicomplexa</taxon>
        <taxon>Conoidasida</taxon>
        <taxon>Coccidia</taxon>
        <taxon>Eucoccidiorida</taxon>
        <taxon>Eimeriorina</taxon>
        <taxon>Eimeriidae</taxon>
        <taxon>Eimeria</taxon>
    </lineage>
</organism>
<dbReference type="AlphaFoldDB" id="U6L2D5"/>
<proteinExistence type="predicted"/>
<protein>
    <submittedName>
        <fullName evidence="3">Myosin regulatory light chain, putative</fullName>
    </submittedName>
</protein>
<gene>
    <name evidence="3" type="ORF">ETH_00008305</name>
</gene>
<dbReference type="Gene3D" id="1.10.238.10">
    <property type="entry name" value="EF-hand"/>
    <property type="match status" value="1"/>
</dbReference>
<feature type="domain" description="EF-hand" evidence="2">
    <location>
        <begin position="12"/>
        <end position="47"/>
    </location>
</feature>
<name>U6L2D5_EIMTE</name>
<sequence>MASSRGIKLTEQHLRLMYDTFCLLDEDKDGRIDKGQFFILFRALGQTVSDANLSKIFASALAEEAKNAARAKQAAPKDAAAAAPKKAAGAAAAAAAAPPDADAHAQGTLGFAQFAKTFAERFEPPLAAATLRRAFGVFDAARSGKLSQTQLLEILAKRGEPLRKEELDELLLLAALGHSKETDYALLADRLVKGPAGIATITD</sequence>
<dbReference type="InterPro" id="IPR050403">
    <property type="entry name" value="Myosin_RLC"/>
</dbReference>
<evidence type="ECO:0000313" key="4">
    <source>
        <dbReference type="Proteomes" id="UP000030747"/>
    </source>
</evidence>
<accession>U6L2D5</accession>
<dbReference type="InterPro" id="IPR002048">
    <property type="entry name" value="EF_hand_dom"/>
</dbReference>
<evidence type="ECO:0000259" key="2">
    <source>
        <dbReference type="PROSITE" id="PS50222"/>
    </source>
</evidence>
<dbReference type="Proteomes" id="UP000030747">
    <property type="component" value="Unassembled WGS sequence"/>
</dbReference>
<feature type="domain" description="EF-hand" evidence="2">
    <location>
        <begin position="126"/>
        <end position="161"/>
    </location>
</feature>
<dbReference type="PROSITE" id="PS50222">
    <property type="entry name" value="EF_HAND_2"/>
    <property type="match status" value="2"/>
</dbReference>
<evidence type="ECO:0000256" key="1">
    <source>
        <dbReference type="ARBA" id="ARBA00022737"/>
    </source>
</evidence>
<reference evidence="3" key="1">
    <citation type="submission" date="2013-10" db="EMBL/GenBank/DDBJ databases">
        <title>Genomic analysis of the causative agents of coccidiosis in chickens.</title>
        <authorList>
            <person name="Reid A.J."/>
            <person name="Blake D."/>
            <person name="Billington K."/>
            <person name="Browne H."/>
            <person name="Dunn M."/>
            <person name="Hung S."/>
            <person name="Kawahara F."/>
            <person name="Miranda-Saavedra D."/>
            <person name="Mourier T."/>
            <person name="Nagra H."/>
            <person name="Otto T.D."/>
            <person name="Rawlings N."/>
            <person name="Sanchez A."/>
            <person name="Sanders M."/>
            <person name="Subramaniam C."/>
            <person name="Tay Y."/>
            <person name="Dear P."/>
            <person name="Doerig C."/>
            <person name="Gruber A."/>
            <person name="Parkinson J."/>
            <person name="Shirley M."/>
            <person name="Wan K.L."/>
            <person name="Berriman M."/>
            <person name="Tomley F."/>
            <person name="Pain A."/>
        </authorList>
    </citation>
    <scope>NUCLEOTIDE SEQUENCE [LARGE SCALE GENOMIC DNA]</scope>
    <source>
        <strain evidence="3">Houghton</strain>
    </source>
</reference>
<dbReference type="InterPro" id="IPR011992">
    <property type="entry name" value="EF-hand-dom_pair"/>
</dbReference>
<dbReference type="SUPFAM" id="SSF47473">
    <property type="entry name" value="EF-hand"/>
    <property type="match status" value="1"/>
</dbReference>
<dbReference type="OrthoDB" id="429467at2759"/>
<reference evidence="3" key="2">
    <citation type="submission" date="2013-10" db="EMBL/GenBank/DDBJ databases">
        <authorList>
            <person name="Aslett M."/>
        </authorList>
    </citation>
    <scope>NUCLEOTIDE SEQUENCE [LARGE SCALE GENOMIC DNA]</scope>
    <source>
        <strain evidence="3">Houghton</strain>
    </source>
</reference>
<dbReference type="VEuPathDB" id="ToxoDB:ETH_00008305"/>
<dbReference type="SMART" id="SM00054">
    <property type="entry name" value="EFh"/>
    <property type="match status" value="2"/>
</dbReference>
<keyword evidence="4" id="KW-1185">Reference proteome</keyword>
<dbReference type="VEuPathDB" id="ToxoDB:ETH2_1032900"/>